<dbReference type="RefSeq" id="WP_198429763.1">
    <property type="nucleotide sequence ID" value="NZ_BAABQO010000022.1"/>
</dbReference>
<dbReference type="GeneID" id="25400275"/>
<evidence type="ECO:0000313" key="1">
    <source>
        <dbReference type="EMBL" id="HII73026.1"/>
    </source>
</evidence>
<evidence type="ECO:0000313" key="2">
    <source>
        <dbReference type="Proteomes" id="UP000646844"/>
    </source>
</evidence>
<organism evidence="1 2">
    <name type="scientific">Sulfurisphaera tokodaii</name>
    <dbReference type="NCBI Taxonomy" id="111955"/>
    <lineage>
        <taxon>Archaea</taxon>
        <taxon>Thermoproteota</taxon>
        <taxon>Thermoprotei</taxon>
        <taxon>Sulfolobales</taxon>
        <taxon>Sulfolobaceae</taxon>
        <taxon>Sulfurisphaera</taxon>
    </lineage>
</organism>
<gene>
    <name evidence="1" type="ORF">HA332_01145</name>
</gene>
<proteinExistence type="predicted"/>
<dbReference type="EMBL" id="DUJO01000004">
    <property type="protein sequence ID" value="HII73026.1"/>
    <property type="molecule type" value="Genomic_DNA"/>
</dbReference>
<dbReference type="Proteomes" id="UP000646844">
    <property type="component" value="Unassembled WGS sequence"/>
</dbReference>
<dbReference type="AlphaFoldDB" id="A0A832WUH1"/>
<accession>A0A832WUH1</accession>
<reference evidence="1" key="1">
    <citation type="journal article" date="2020" name="bioRxiv">
        <title>A rank-normalized archaeal taxonomy based on genome phylogeny resolves widespread incomplete and uneven classifications.</title>
        <authorList>
            <person name="Rinke C."/>
            <person name="Chuvochina M."/>
            <person name="Mussig A.J."/>
            <person name="Chaumeil P.-A."/>
            <person name="Waite D.W."/>
            <person name="Whitman W.B."/>
            <person name="Parks D.H."/>
            <person name="Hugenholtz P."/>
        </authorList>
    </citation>
    <scope>NUCLEOTIDE SEQUENCE</scope>
    <source>
        <strain evidence="1">UBA8838</strain>
    </source>
</reference>
<protein>
    <submittedName>
        <fullName evidence="1">Uncharacterized protein</fullName>
    </submittedName>
</protein>
<comment type="caution">
    <text evidence="1">The sequence shown here is derived from an EMBL/GenBank/DDBJ whole genome shotgun (WGS) entry which is preliminary data.</text>
</comment>
<name>A0A832WUH1_9CREN</name>
<sequence>MNRFSCIDYDLVCDEGKKADSVCFYIENCRNVKVYIVEKKATIDLQSSKGMKAFEQIEQTVNNLSSEI</sequence>